<dbReference type="SUPFAM" id="SSF81383">
    <property type="entry name" value="F-box domain"/>
    <property type="match status" value="1"/>
</dbReference>
<evidence type="ECO:0000256" key="1">
    <source>
        <dbReference type="SAM" id="MobiDB-lite"/>
    </source>
</evidence>
<evidence type="ECO:0000313" key="4">
    <source>
        <dbReference type="Proteomes" id="UP000015105"/>
    </source>
</evidence>
<proteinExistence type="predicted"/>
<reference evidence="3" key="3">
    <citation type="journal article" date="2017" name="Nature">
        <title>Genome sequence of the progenitor of the wheat D genome Aegilops tauschii.</title>
        <authorList>
            <person name="Luo M.C."/>
            <person name="Gu Y.Q."/>
            <person name="Puiu D."/>
            <person name="Wang H."/>
            <person name="Twardziok S.O."/>
            <person name="Deal K.R."/>
            <person name="Huo N."/>
            <person name="Zhu T."/>
            <person name="Wang L."/>
            <person name="Wang Y."/>
            <person name="McGuire P.E."/>
            <person name="Liu S."/>
            <person name="Long H."/>
            <person name="Ramasamy R.K."/>
            <person name="Rodriguez J.C."/>
            <person name="Van S.L."/>
            <person name="Yuan L."/>
            <person name="Wang Z."/>
            <person name="Xia Z."/>
            <person name="Xiao L."/>
            <person name="Anderson O.D."/>
            <person name="Ouyang S."/>
            <person name="Liang Y."/>
            <person name="Zimin A.V."/>
            <person name="Pertea G."/>
            <person name="Qi P."/>
            <person name="Bennetzen J.L."/>
            <person name="Dai X."/>
            <person name="Dawson M.W."/>
            <person name="Muller H.G."/>
            <person name="Kugler K."/>
            <person name="Rivarola-Duarte L."/>
            <person name="Spannagl M."/>
            <person name="Mayer K.F.X."/>
            <person name="Lu F.H."/>
            <person name="Bevan M.W."/>
            <person name="Leroy P."/>
            <person name="Li P."/>
            <person name="You F.M."/>
            <person name="Sun Q."/>
            <person name="Liu Z."/>
            <person name="Lyons E."/>
            <person name="Wicker T."/>
            <person name="Salzberg S.L."/>
            <person name="Devos K.M."/>
            <person name="Dvorak J."/>
        </authorList>
    </citation>
    <scope>NUCLEOTIDE SEQUENCE [LARGE SCALE GENOMIC DNA]</scope>
    <source>
        <strain evidence="3">cv. AL8/78</strain>
    </source>
</reference>
<dbReference type="EnsemblPlants" id="AET7Gv21312800.1">
    <property type="protein sequence ID" value="AET7Gv21312800.1"/>
    <property type="gene ID" value="AET7Gv21312800"/>
</dbReference>
<dbReference type="InterPro" id="IPR017451">
    <property type="entry name" value="F-box-assoc_interact_dom"/>
</dbReference>
<dbReference type="Gene3D" id="1.20.1280.50">
    <property type="match status" value="1"/>
</dbReference>
<reference evidence="4" key="2">
    <citation type="journal article" date="2017" name="Nat. Plants">
        <title>The Aegilops tauschii genome reveals multiple impacts of transposons.</title>
        <authorList>
            <person name="Zhao G."/>
            <person name="Zou C."/>
            <person name="Li K."/>
            <person name="Wang K."/>
            <person name="Li T."/>
            <person name="Gao L."/>
            <person name="Zhang X."/>
            <person name="Wang H."/>
            <person name="Yang Z."/>
            <person name="Liu X."/>
            <person name="Jiang W."/>
            <person name="Mao L."/>
            <person name="Kong X."/>
            <person name="Jiao Y."/>
            <person name="Jia J."/>
        </authorList>
    </citation>
    <scope>NUCLEOTIDE SEQUENCE [LARGE SCALE GENOMIC DNA]</scope>
    <source>
        <strain evidence="4">cv. AL8/78</strain>
    </source>
</reference>
<dbReference type="PANTHER" id="PTHR35546:SF107">
    <property type="entry name" value="F-BOX DOMAIN-CONTAINING PROTEIN"/>
    <property type="match status" value="1"/>
</dbReference>
<dbReference type="AlphaFoldDB" id="A0A453TAG3"/>
<feature type="domain" description="F-box" evidence="2">
    <location>
        <begin position="86"/>
        <end position="126"/>
    </location>
</feature>
<accession>A0A453TAG3</accession>
<dbReference type="InterPro" id="IPR001810">
    <property type="entry name" value="F-box_dom"/>
</dbReference>
<name>A0A453TAG3_AEGTS</name>
<dbReference type="InterPro" id="IPR036047">
    <property type="entry name" value="F-box-like_dom_sf"/>
</dbReference>
<dbReference type="InterPro" id="IPR055290">
    <property type="entry name" value="At3g26010-like"/>
</dbReference>
<dbReference type="Gramene" id="AET7Gv21312800.1">
    <property type="protein sequence ID" value="AET7Gv21312800.1"/>
    <property type="gene ID" value="AET7Gv21312800"/>
</dbReference>
<evidence type="ECO:0000313" key="3">
    <source>
        <dbReference type="EnsemblPlants" id="AET7Gv21312800.1"/>
    </source>
</evidence>
<protein>
    <recommendedName>
        <fullName evidence="2">F-box domain-containing protein</fullName>
    </recommendedName>
</protein>
<reference evidence="3" key="4">
    <citation type="submission" date="2019-03" db="UniProtKB">
        <authorList>
            <consortium name="EnsemblPlants"/>
        </authorList>
    </citation>
    <scope>IDENTIFICATION</scope>
</reference>
<dbReference type="SMART" id="SM00256">
    <property type="entry name" value="FBOX"/>
    <property type="match status" value="1"/>
</dbReference>
<feature type="region of interest" description="Disordered" evidence="1">
    <location>
        <begin position="1"/>
        <end position="58"/>
    </location>
</feature>
<evidence type="ECO:0000259" key="2">
    <source>
        <dbReference type="SMART" id="SM00256"/>
    </source>
</evidence>
<dbReference type="CDD" id="cd22157">
    <property type="entry name" value="F-box_AtFBW1-like"/>
    <property type="match status" value="1"/>
</dbReference>
<organism evidence="3 4">
    <name type="scientific">Aegilops tauschii subsp. strangulata</name>
    <name type="common">Goatgrass</name>
    <dbReference type="NCBI Taxonomy" id="200361"/>
    <lineage>
        <taxon>Eukaryota</taxon>
        <taxon>Viridiplantae</taxon>
        <taxon>Streptophyta</taxon>
        <taxon>Embryophyta</taxon>
        <taxon>Tracheophyta</taxon>
        <taxon>Spermatophyta</taxon>
        <taxon>Magnoliopsida</taxon>
        <taxon>Liliopsida</taxon>
        <taxon>Poales</taxon>
        <taxon>Poaceae</taxon>
        <taxon>BOP clade</taxon>
        <taxon>Pooideae</taxon>
        <taxon>Triticodae</taxon>
        <taxon>Triticeae</taxon>
        <taxon>Triticinae</taxon>
        <taxon>Aegilops</taxon>
    </lineage>
</organism>
<reference evidence="3" key="5">
    <citation type="journal article" date="2021" name="G3 (Bethesda)">
        <title>Aegilops tauschii genome assembly Aet v5.0 features greater sequence contiguity and improved annotation.</title>
        <authorList>
            <person name="Wang L."/>
            <person name="Zhu T."/>
            <person name="Rodriguez J.C."/>
            <person name="Deal K.R."/>
            <person name="Dubcovsky J."/>
            <person name="McGuire P.E."/>
            <person name="Lux T."/>
            <person name="Spannagl M."/>
            <person name="Mayer K.F.X."/>
            <person name="Baldrich P."/>
            <person name="Meyers B.C."/>
            <person name="Huo N."/>
            <person name="Gu Y.Q."/>
            <person name="Zhou H."/>
            <person name="Devos K.M."/>
            <person name="Bennetzen J.L."/>
            <person name="Unver T."/>
            <person name="Budak H."/>
            <person name="Gulick P.J."/>
            <person name="Galiba G."/>
            <person name="Kalapos B."/>
            <person name="Nelson D.R."/>
            <person name="Li P."/>
            <person name="You F.M."/>
            <person name="Luo M.C."/>
            <person name="Dvorak J."/>
        </authorList>
    </citation>
    <scope>NUCLEOTIDE SEQUENCE [LARGE SCALE GENOMIC DNA]</scope>
    <source>
        <strain evidence="3">cv. AL8/78</strain>
    </source>
</reference>
<sequence length="479" mass="53897">PKIKKSPASSLDGGGGAVSFRPPPCPSWRTALARGRKSARRLAPGTQSSNHHQPPPPSMLPDLSSVCVSFRRSCSDFPSRTPAERLTDDILVEILSRVPAKELCRCKCVSKHWLGLIHHPDHRKRLPQTLAGFFYGRITSTTGQRVLELPFRFTSISGDGRSPVGTSFTFLPNHHLPVDLLDSCNGLLLCRCYHVSDGVGAFHYVVCNPATEKWIVLPNSGKDSSQVATTSLGFDPALSPHFHVFELVQQHKYGENKNTDISGVTVYSSETGEWIYKEKRWSRATWFASWHSSATVFLNGLLFFRALDLKLHDCVAAVDTKGEIWMKFRVPGGQVDGFVQRSIFRAPADQFDDLDLAHGFIQRSQGRLHFANFQRDKYGVAIRLVVHVLENYQDKQWILKHSIETSNIFGWTDLWLDADFDFIAIHPECNLLFFAVGGITFMCYNMDNRQVKVISHLADVKPLFLPYAPLYTESQSLHI</sequence>
<dbReference type="Pfam" id="PF00646">
    <property type="entry name" value="F-box"/>
    <property type="match status" value="1"/>
</dbReference>
<keyword evidence="4" id="KW-1185">Reference proteome</keyword>
<dbReference type="PANTHER" id="PTHR35546">
    <property type="entry name" value="F-BOX PROTEIN INTERACTION DOMAIN PROTEIN-RELATED"/>
    <property type="match status" value="1"/>
</dbReference>
<dbReference type="Pfam" id="PF24750">
    <property type="entry name" value="b-prop_At3g26010-like"/>
    <property type="match status" value="1"/>
</dbReference>
<dbReference type="InterPro" id="IPR056592">
    <property type="entry name" value="Beta-prop_At3g26010-like"/>
</dbReference>
<dbReference type="Proteomes" id="UP000015105">
    <property type="component" value="Chromosome 7D"/>
</dbReference>
<dbReference type="NCBIfam" id="TIGR01640">
    <property type="entry name" value="F_box_assoc_1"/>
    <property type="match status" value="1"/>
</dbReference>
<reference evidence="4" key="1">
    <citation type="journal article" date="2014" name="Science">
        <title>Ancient hybridizations among the ancestral genomes of bread wheat.</title>
        <authorList>
            <consortium name="International Wheat Genome Sequencing Consortium,"/>
            <person name="Marcussen T."/>
            <person name="Sandve S.R."/>
            <person name="Heier L."/>
            <person name="Spannagl M."/>
            <person name="Pfeifer M."/>
            <person name="Jakobsen K.S."/>
            <person name="Wulff B.B."/>
            <person name="Steuernagel B."/>
            <person name="Mayer K.F."/>
            <person name="Olsen O.A."/>
        </authorList>
    </citation>
    <scope>NUCLEOTIDE SEQUENCE [LARGE SCALE GENOMIC DNA]</scope>
    <source>
        <strain evidence="4">cv. AL8/78</strain>
    </source>
</reference>